<evidence type="ECO:0000259" key="5">
    <source>
        <dbReference type="PROSITE" id="PS51918"/>
    </source>
</evidence>
<dbReference type="CDD" id="cd01335">
    <property type="entry name" value="Radical_SAM"/>
    <property type="match status" value="1"/>
</dbReference>
<evidence type="ECO:0000256" key="4">
    <source>
        <dbReference type="ARBA" id="ARBA00023014"/>
    </source>
</evidence>
<dbReference type="Gene3D" id="3.20.20.70">
    <property type="entry name" value="Aldolase class I"/>
    <property type="match status" value="1"/>
</dbReference>
<organism evidence="6 7">
    <name type="scientific">Planomonospora sphaerica</name>
    <dbReference type="NCBI Taxonomy" id="161355"/>
    <lineage>
        <taxon>Bacteria</taxon>
        <taxon>Bacillati</taxon>
        <taxon>Actinomycetota</taxon>
        <taxon>Actinomycetes</taxon>
        <taxon>Streptosporangiales</taxon>
        <taxon>Streptosporangiaceae</taxon>
        <taxon>Planomonospora</taxon>
    </lineage>
</organism>
<dbReference type="OrthoDB" id="9782387at2"/>
<dbReference type="GO" id="GO:0046872">
    <property type="term" value="F:metal ion binding"/>
    <property type="evidence" value="ECO:0007669"/>
    <property type="project" value="UniProtKB-KW"/>
</dbReference>
<reference evidence="7" key="2">
    <citation type="submission" date="2016-04" db="EMBL/GenBank/DDBJ databases">
        <title>Planomonospora sphaerica JCM9374 whole genome shotgun sequence.</title>
        <authorList>
            <person name="Suzuki T."/>
            <person name="Dohra H."/>
            <person name="Kodani S."/>
        </authorList>
    </citation>
    <scope>NUCLEOTIDE SEQUENCE [LARGE SCALE GENOMIC DNA]</scope>
    <source>
        <strain evidence="7">JCM 9374</strain>
    </source>
</reference>
<dbReference type="PROSITE" id="PS51918">
    <property type="entry name" value="RADICAL_SAM"/>
    <property type="match status" value="1"/>
</dbReference>
<evidence type="ECO:0000256" key="2">
    <source>
        <dbReference type="ARBA" id="ARBA00022723"/>
    </source>
</evidence>
<keyword evidence="1" id="KW-0949">S-adenosyl-L-methionine</keyword>
<sequence length="344" mass="36468">MREVSLLWGLRSPCNLGCRYCYFGTVEEHRTLPPAAAGALSHLSRSDLPLEQILAFTATLKDSPVQRVFLAGGEPLIWPPILDVIAAVKNAGVQVVVCTNGIPLNRPDLVAGLLERGVDAVSVSLDSADPVYNDTWRPARNGRDGWRQVIDGVTALLATRAACGAAGPKVGLYSVITRRNLPDITAVPALAAELGCDYAVPQPIALSGDHALHGELSLNGAHAAELTERFTALYGARLPLRLPPASYPGRVAAAVRQPTGRVKRCFGGTTLFFVEPDGSVWDCPSSLKITATPAERRRSIVGATATDLFTPTGCAADCGLFSVDCVNMWPLMGFDRLFTPAGAA</sequence>
<accession>A0A171DJ32</accession>
<keyword evidence="7" id="KW-1185">Reference proteome</keyword>
<dbReference type="PANTHER" id="PTHR11228:SF7">
    <property type="entry name" value="PQQA PEPTIDE CYCLASE"/>
    <property type="match status" value="1"/>
</dbReference>
<dbReference type="STRING" id="161355.PS9374_04531"/>
<feature type="domain" description="Radical SAM core" evidence="5">
    <location>
        <begin position="1"/>
        <end position="250"/>
    </location>
</feature>
<reference evidence="6 7" key="1">
    <citation type="journal article" date="2016" name="Genome Announc.">
        <title>Draft Genome Sequence of Planomonospora sphaerica JCM9374, a Rare Actinomycete.</title>
        <authorList>
            <person name="Dohra H."/>
            <person name="Suzuki T."/>
            <person name="Inoue Y."/>
            <person name="Kodani S."/>
        </authorList>
    </citation>
    <scope>NUCLEOTIDE SEQUENCE [LARGE SCALE GENOMIC DNA]</scope>
    <source>
        <strain evidence="6 7">JCM 9374</strain>
    </source>
</reference>
<evidence type="ECO:0000256" key="1">
    <source>
        <dbReference type="ARBA" id="ARBA00022691"/>
    </source>
</evidence>
<dbReference type="InterPro" id="IPR058240">
    <property type="entry name" value="rSAM_sf"/>
</dbReference>
<dbReference type="RefSeq" id="WP_068899778.1">
    <property type="nucleotide sequence ID" value="NZ_BDCX01000011.1"/>
</dbReference>
<proteinExistence type="predicted"/>
<dbReference type="InterPro" id="IPR013785">
    <property type="entry name" value="Aldolase_TIM"/>
</dbReference>
<dbReference type="GO" id="GO:0051536">
    <property type="term" value="F:iron-sulfur cluster binding"/>
    <property type="evidence" value="ECO:0007669"/>
    <property type="project" value="UniProtKB-KW"/>
</dbReference>
<dbReference type="Proteomes" id="UP000077701">
    <property type="component" value="Unassembled WGS sequence"/>
</dbReference>
<dbReference type="InterPro" id="IPR050377">
    <property type="entry name" value="Radical_SAM_PqqE_MftC-like"/>
</dbReference>
<dbReference type="EMBL" id="BDCX01000011">
    <property type="protein sequence ID" value="GAT68866.1"/>
    <property type="molecule type" value="Genomic_DNA"/>
</dbReference>
<dbReference type="GO" id="GO:0003824">
    <property type="term" value="F:catalytic activity"/>
    <property type="evidence" value="ECO:0007669"/>
    <property type="project" value="InterPro"/>
</dbReference>
<evidence type="ECO:0000313" key="7">
    <source>
        <dbReference type="Proteomes" id="UP000077701"/>
    </source>
</evidence>
<evidence type="ECO:0000313" key="6">
    <source>
        <dbReference type="EMBL" id="GAT68866.1"/>
    </source>
</evidence>
<dbReference type="SFLD" id="SFLDS00029">
    <property type="entry name" value="Radical_SAM"/>
    <property type="match status" value="1"/>
</dbReference>
<dbReference type="AlphaFoldDB" id="A0A171DJ32"/>
<name>A0A171DJ32_9ACTN</name>
<protein>
    <submittedName>
        <fullName evidence="6">Heme d1 biosynthesis radical SAM protein NirJ2</fullName>
    </submittedName>
</protein>
<keyword evidence="3" id="KW-0408">Iron</keyword>
<gene>
    <name evidence="6" type="ORF">PS9374_04531</name>
</gene>
<comment type="caution">
    <text evidence="6">The sequence shown here is derived from an EMBL/GenBank/DDBJ whole genome shotgun (WGS) entry which is preliminary data.</text>
</comment>
<evidence type="ECO:0000256" key="3">
    <source>
        <dbReference type="ARBA" id="ARBA00023004"/>
    </source>
</evidence>
<dbReference type="InterPro" id="IPR007197">
    <property type="entry name" value="rSAM"/>
</dbReference>
<dbReference type="SUPFAM" id="SSF102114">
    <property type="entry name" value="Radical SAM enzymes"/>
    <property type="match status" value="1"/>
</dbReference>
<dbReference type="SFLD" id="SFLDG01067">
    <property type="entry name" value="SPASM/twitch_domain_containing"/>
    <property type="match status" value="1"/>
</dbReference>
<keyword evidence="4" id="KW-0411">Iron-sulfur</keyword>
<dbReference type="Pfam" id="PF04055">
    <property type="entry name" value="Radical_SAM"/>
    <property type="match status" value="1"/>
</dbReference>
<dbReference type="PANTHER" id="PTHR11228">
    <property type="entry name" value="RADICAL SAM DOMAIN PROTEIN"/>
    <property type="match status" value="1"/>
</dbReference>
<keyword evidence="2" id="KW-0479">Metal-binding</keyword>